<evidence type="ECO:0000256" key="5">
    <source>
        <dbReference type="PROSITE-ProRule" id="PRU01213"/>
    </source>
</evidence>
<dbReference type="SUPFAM" id="SSF52540">
    <property type="entry name" value="P-loop containing nucleoside triphosphate hydrolases"/>
    <property type="match status" value="1"/>
</dbReference>
<dbReference type="HOGENOM" id="CLU_000604_1_1_7"/>
<dbReference type="InterPro" id="IPR050093">
    <property type="entry name" value="ABC_SmlMolc_Importer"/>
</dbReference>
<dbReference type="Gene3D" id="2.40.50.100">
    <property type="match status" value="1"/>
</dbReference>
<evidence type="ECO:0000256" key="3">
    <source>
        <dbReference type="ARBA" id="ARBA00022741"/>
    </source>
</evidence>
<dbReference type="InterPro" id="IPR005116">
    <property type="entry name" value="Transp-assoc_OB_typ1"/>
</dbReference>
<accession>A5G7C9</accession>
<evidence type="ECO:0000256" key="2">
    <source>
        <dbReference type="ARBA" id="ARBA00022505"/>
    </source>
</evidence>
<feature type="domain" description="ABC transporter" evidence="6">
    <location>
        <begin position="8"/>
        <end position="240"/>
    </location>
</feature>
<keyword evidence="9" id="KW-1185">Reference proteome</keyword>
<dbReference type="PANTHER" id="PTHR42781:SF4">
    <property type="entry name" value="SPERMIDINE_PUTRESCINE IMPORT ATP-BINDING PROTEIN POTA"/>
    <property type="match status" value="1"/>
</dbReference>
<dbReference type="InterPro" id="IPR003439">
    <property type="entry name" value="ABC_transporter-like_ATP-bd"/>
</dbReference>
<dbReference type="GO" id="GO:0016887">
    <property type="term" value="F:ATP hydrolysis activity"/>
    <property type="evidence" value="ECO:0007669"/>
    <property type="project" value="InterPro"/>
</dbReference>
<keyword evidence="3" id="KW-0547">Nucleotide-binding</keyword>
<organism evidence="8 9">
    <name type="scientific">Geotalea uraniireducens (strain Rf4)</name>
    <name type="common">Geobacter uraniireducens</name>
    <dbReference type="NCBI Taxonomy" id="351605"/>
    <lineage>
        <taxon>Bacteria</taxon>
        <taxon>Pseudomonadati</taxon>
        <taxon>Thermodesulfobacteriota</taxon>
        <taxon>Desulfuromonadia</taxon>
        <taxon>Geobacterales</taxon>
        <taxon>Geobacteraceae</taxon>
        <taxon>Geotalea</taxon>
    </lineage>
</organism>
<keyword evidence="1" id="KW-0813">Transport</keyword>
<dbReference type="Pfam" id="PF00005">
    <property type="entry name" value="ABC_tran"/>
    <property type="match status" value="1"/>
</dbReference>
<dbReference type="SMART" id="SM00382">
    <property type="entry name" value="AAA"/>
    <property type="match status" value="1"/>
</dbReference>
<dbReference type="InterPro" id="IPR027417">
    <property type="entry name" value="P-loop_NTPase"/>
</dbReference>
<evidence type="ECO:0000313" key="8">
    <source>
        <dbReference type="EMBL" id="ABQ27697.1"/>
    </source>
</evidence>
<dbReference type="RefSeq" id="WP_011940356.1">
    <property type="nucleotide sequence ID" value="NC_009483.1"/>
</dbReference>
<dbReference type="STRING" id="351605.Gura_3542"/>
<keyword evidence="2 5" id="KW-0500">Molybdenum</keyword>
<dbReference type="PANTHER" id="PTHR42781">
    <property type="entry name" value="SPERMIDINE/PUTRESCINE IMPORT ATP-BINDING PROTEIN POTA"/>
    <property type="match status" value="1"/>
</dbReference>
<gene>
    <name evidence="8" type="ordered locus">Gura_3542</name>
</gene>
<reference evidence="8 9" key="1">
    <citation type="submission" date="2007-05" db="EMBL/GenBank/DDBJ databases">
        <title>Complete sequence of Geobacter uraniireducens Rf4.</title>
        <authorList>
            <consortium name="US DOE Joint Genome Institute"/>
            <person name="Copeland A."/>
            <person name="Lucas S."/>
            <person name="Lapidus A."/>
            <person name="Barry K."/>
            <person name="Detter J.C."/>
            <person name="Glavina del Rio T."/>
            <person name="Hammon N."/>
            <person name="Israni S."/>
            <person name="Dalin E."/>
            <person name="Tice H."/>
            <person name="Pitluck S."/>
            <person name="Chertkov O."/>
            <person name="Brettin T."/>
            <person name="Bruce D."/>
            <person name="Han C."/>
            <person name="Schmutz J."/>
            <person name="Larimer F."/>
            <person name="Land M."/>
            <person name="Hauser L."/>
            <person name="Kyrpides N."/>
            <person name="Mikhailova N."/>
            <person name="Shelobolina E."/>
            <person name="Aklujkar M."/>
            <person name="Lovley D."/>
            <person name="Richardson P."/>
        </authorList>
    </citation>
    <scope>NUCLEOTIDE SEQUENCE [LARGE SCALE GENOMIC DNA]</scope>
    <source>
        <strain evidence="8 9">Rf4</strain>
    </source>
</reference>
<dbReference type="Pfam" id="PF03459">
    <property type="entry name" value="TOBE"/>
    <property type="match status" value="1"/>
</dbReference>
<proteinExistence type="predicted"/>
<name>A5G7C9_GEOUR</name>
<protein>
    <submittedName>
        <fullName evidence="8">ABC transporter related protein</fullName>
    </submittedName>
</protein>
<dbReference type="InterPro" id="IPR003593">
    <property type="entry name" value="AAA+_ATPase"/>
</dbReference>
<dbReference type="GO" id="GO:0015689">
    <property type="term" value="P:molybdate ion transport"/>
    <property type="evidence" value="ECO:0007669"/>
    <property type="project" value="InterPro"/>
</dbReference>
<feature type="domain" description="Mop" evidence="7">
    <location>
        <begin position="298"/>
        <end position="362"/>
    </location>
</feature>
<evidence type="ECO:0000259" key="7">
    <source>
        <dbReference type="PROSITE" id="PS51866"/>
    </source>
</evidence>
<dbReference type="GO" id="GO:0005524">
    <property type="term" value="F:ATP binding"/>
    <property type="evidence" value="ECO:0007669"/>
    <property type="project" value="UniProtKB-KW"/>
</dbReference>
<keyword evidence="4" id="KW-0067">ATP-binding</keyword>
<dbReference type="InterPro" id="IPR004606">
    <property type="entry name" value="Mop_domain"/>
</dbReference>
<dbReference type="InterPro" id="IPR008995">
    <property type="entry name" value="Mo/tungstate-bd_C_term_dom"/>
</dbReference>
<dbReference type="KEGG" id="gur:Gura_3542"/>
<dbReference type="SUPFAM" id="SSF50331">
    <property type="entry name" value="MOP-like"/>
    <property type="match status" value="1"/>
</dbReference>
<sequence>MSAAASFLDVQDLEVCRGGVRVLAIPSFTLHENEVLSLIGPNGAGKSTLLLALARLIPAATGTLRCQGEPIVSDRATFAYRRRLAMVFQQPLLFDATVFDNVAAGLKIRGLSRQEVRSRVMATMELFNMVNLAERSARKLSGGEAQRTSLARAFAIRPEMIFLDEPFVALDPPTRQALMDDLDRILTETGTAAVLATHDQLEALRLSDRMVVMNQGEIVQSGTPVEVMNQPVDEFVASFVGMENVLTGTVLATAAGLVTVALAERRIEFPGTAAAGETAVFCIRPEHVTIDIFDPAGETSARNVFPATIRKIIPTGVFQKIHLDCGFSLVAYLTNQSLGNLHLDEGKRVFVSFKATAVHLIRAGK</sequence>
<evidence type="ECO:0000256" key="1">
    <source>
        <dbReference type="ARBA" id="ARBA00022448"/>
    </source>
</evidence>
<dbReference type="PROSITE" id="PS51866">
    <property type="entry name" value="MOP"/>
    <property type="match status" value="1"/>
</dbReference>
<dbReference type="PROSITE" id="PS50893">
    <property type="entry name" value="ABC_TRANSPORTER_2"/>
    <property type="match status" value="1"/>
</dbReference>
<dbReference type="Proteomes" id="UP000006695">
    <property type="component" value="Chromosome"/>
</dbReference>
<evidence type="ECO:0000256" key="4">
    <source>
        <dbReference type="ARBA" id="ARBA00022840"/>
    </source>
</evidence>
<dbReference type="OrthoDB" id="9809450at2"/>
<dbReference type="Gene3D" id="3.40.50.300">
    <property type="entry name" value="P-loop containing nucleotide triphosphate hydrolases"/>
    <property type="match status" value="1"/>
</dbReference>
<dbReference type="EMBL" id="CP000698">
    <property type="protein sequence ID" value="ABQ27697.1"/>
    <property type="molecule type" value="Genomic_DNA"/>
</dbReference>
<evidence type="ECO:0000259" key="6">
    <source>
        <dbReference type="PROSITE" id="PS50893"/>
    </source>
</evidence>
<evidence type="ECO:0000313" key="9">
    <source>
        <dbReference type="Proteomes" id="UP000006695"/>
    </source>
</evidence>
<dbReference type="AlphaFoldDB" id="A5G7C9"/>